<feature type="compositionally biased region" description="Low complexity" evidence="1">
    <location>
        <begin position="95"/>
        <end position="117"/>
    </location>
</feature>
<gene>
    <name evidence="2" type="ORF">ACFQT0_10945</name>
</gene>
<evidence type="ECO:0000313" key="2">
    <source>
        <dbReference type="EMBL" id="MFC7667847.1"/>
    </source>
</evidence>
<proteinExistence type="predicted"/>
<reference evidence="3" key="1">
    <citation type="journal article" date="2019" name="Int. J. Syst. Evol. Microbiol.">
        <title>The Global Catalogue of Microorganisms (GCM) 10K type strain sequencing project: providing services to taxonomists for standard genome sequencing and annotation.</title>
        <authorList>
            <consortium name="The Broad Institute Genomics Platform"/>
            <consortium name="The Broad Institute Genome Sequencing Center for Infectious Disease"/>
            <person name="Wu L."/>
            <person name="Ma J."/>
        </authorList>
    </citation>
    <scope>NUCLEOTIDE SEQUENCE [LARGE SCALE GENOMIC DNA]</scope>
    <source>
        <strain evidence="3">JCM 19635</strain>
    </source>
</reference>
<evidence type="ECO:0000313" key="3">
    <source>
        <dbReference type="Proteomes" id="UP001596513"/>
    </source>
</evidence>
<accession>A0ABW2U3A5</accession>
<dbReference type="EMBL" id="JBHTEK010000001">
    <property type="protein sequence ID" value="MFC7667847.1"/>
    <property type="molecule type" value="Genomic_DNA"/>
</dbReference>
<dbReference type="RefSeq" id="WP_380206160.1">
    <property type="nucleotide sequence ID" value="NZ_JBHTEK010000001.1"/>
</dbReference>
<organism evidence="2 3">
    <name type="scientific">Hymenobacter humi</name>
    <dbReference type="NCBI Taxonomy" id="1411620"/>
    <lineage>
        <taxon>Bacteria</taxon>
        <taxon>Pseudomonadati</taxon>
        <taxon>Bacteroidota</taxon>
        <taxon>Cytophagia</taxon>
        <taxon>Cytophagales</taxon>
        <taxon>Hymenobacteraceae</taxon>
        <taxon>Hymenobacter</taxon>
    </lineage>
</organism>
<feature type="region of interest" description="Disordered" evidence="1">
    <location>
        <begin position="95"/>
        <end position="130"/>
    </location>
</feature>
<keyword evidence="3" id="KW-1185">Reference proteome</keyword>
<sequence>MVHLPRRPALVQRLHVAVAQNEAGPLTFRLNLYRLDAQGRPTAEKLLAHDVFVTAAPTVGVLAVDLAADRLLLNEDFLLALEWVKAPPAPPWPTLPSASASGACSSTGAGSSTCAAPARPPGRSPPSRATCRCWACAPPWRSTPQ</sequence>
<dbReference type="Proteomes" id="UP001596513">
    <property type="component" value="Unassembled WGS sequence"/>
</dbReference>
<name>A0ABW2U3A5_9BACT</name>
<evidence type="ECO:0000256" key="1">
    <source>
        <dbReference type="SAM" id="MobiDB-lite"/>
    </source>
</evidence>
<protein>
    <submittedName>
        <fullName evidence="2">Uncharacterized protein</fullName>
    </submittedName>
</protein>
<comment type="caution">
    <text evidence="2">The sequence shown here is derived from an EMBL/GenBank/DDBJ whole genome shotgun (WGS) entry which is preliminary data.</text>
</comment>